<dbReference type="EMBL" id="CM056742">
    <property type="protein sequence ID" value="KAJ8678148.1"/>
    <property type="molecule type" value="Genomic_DNA"/>
</dbReference>
<sequence length="297" mass="33490">MKFFIIKGDEREEVELVAVYCHDLSGLIEFVKNHRSVTGVLLKCGIDGVRGSMKVCLSIQNSYSDLDQPDIKKFKQECISKRFSDSSVKELFIIVESCQGNYENISKLCSLIGSKKNPGKYAGDLKVANMGFGIGPHSSAFLRTWCFAPKECLSQTGFESRTIAKIRAYCEEWNDHGANRKLCKNYKNCINEPIFPGDPEKRLIDSILPPQLHFFLGGMNTIYDNMLKENEVVTLEWAQSCHVNCIVVNGGSGFNGDDCKKLLYAVDTLGCKEMYLCPEICKSFEKIQACCRILFWC</sequence>
<gene>
    <name evidence="1" type="ORF">QAD02_013935</name>
</gene>
<dbReference type="Proteomes" id="UP001239111">
    <property type="component" value="Chromosome 2"/>
</dbReference>
<evidence type="ECO:0000313" key="1">
    <source>
        <dbReference type="EMBL" id="KAJ8678148.1"/>
    </source>
</evidence>
<keyword evidence="2" id="KW-1185">Reference proteome</keyword>
<protein>
    <submittedName>
        <fullName evidence="1">Uncharacterized protein</fullName>
    </submittedName>
</protein>
<organism evidence="1 2">
    <name type="scientific">Eretmocerus hayati</name>
    <dbReference type="NCBI Taxonomy" id="131215"/>
    <lineage>
        <taxon>Eukaryota</taxon>
        <taxon>Metazoa</taxon>
        <taxon>Ecdysozoa</taxon>
        <taxon>Arthropoda</taxon>
        <taxon>Hexapoda</taxon>
        <taxon>Insecta</taxon>
        <taxon>Pterygota</taxon>
        <taxon>Neoptera</taxon>
        <taxon>Endopterygota</taxon>
        <taxon>Hymenoptera</taxon>
        <taxon>Apocrita</taxon>
        <taxon>Proctotrupomorpha</taxon>
        <taxon>Chalcidoidea</taxon>
        <taxon>Aphelinidae</taxon>
        <taxon>Aphelininae</taxon>
        <taxon>Eretmocerus</taxon>
    </lineage>
</organism>
<comment type="caution">
    <text evidence="1">The sequence shown here is derived from an EMBL/GenBank/DDBJ whole genome shotgun (WGS) entry which is preliminary data.</text>
</comment>
<evidence type="ECO:0000313" key="2">
    <source>
        <dbReference type="Proteomes" id="UP001239111"/>
    </source>
</evidence>
<proteinExistence type="predicted"/>
<name>A0ACC2P4Z1_9HYME</name>
<accession>A0ACC2P4Z1</accession>
<reference evidence="1" key="1">
    <citation type="submission" date="2023-04" db="EMBL/GenBank/DDBJ databases">
        <title>A chromosome-level genome assembly of the parasitoid wasp Eretmocerus hayati.</title>
        <authorList>
            <person name="Zhong Y."/>
            <person name="Liu S."/>
            <person name="Liu Y."/>
        </authorList>
    </citation>
    <scope>NUCLEOTIDE SEQUENCE</scope>
    <source>
        <strain evidence="1">ZJU_SS_LIU_2023</strain>
    </source>
</reference>